<evidence type="ECO:0000256" key="3">
    <source>
        <dbReference type="ARBA" id="ARBA00022737"/>
    </source>
</evidence>
<dbReference type="CDD" id="cd01220">
    <property type="entry name" value="PH1_FARP1-like"/>
    <property type="match status" value="1"/>
</dbReference>
<feature type="domain" description="PH" evidence="6">
    <location>
        <begin position="858"/>
        <end position="956"/>
    </location>
</feature>
<feature type="compositionally biased region" description="Acidic residues" evidence="5">
    <location>
        <begin position="565"/>
        <end position="580"/>
    </location>
</feature>
<dbReference type="PANTHER" id="PTHR45858">
    <property type="entry name" value="FERM DOMAIN CONTAINING PROTEIN"/>
    <property type="match status" value="1"/>
</dbReference>
<dbReference type="PRINTS" id="PR00935">
    <property type="entry name" value="BAND41"/>
</dbReference>
<dbReference type="PROSITE" id="PS50057">
    <property type="entry name" value="FERM_3"/>
    <property type="match status" value="1"/>
</dbReference>
<feature type="compositionally biased region" description="Pro residues" evidence="5">
    <location>
        <begin position="512"/>
        <end position="526"/>
    </location>
</feature>
<dbReference type="Gene3D" id="2.30.29.30">
    <property type="entry name" value="Pleckstrin-homology domain (PH domain)/Phosphotyrosine-binding domain (PTB)"/>
    <property type="match status" value="3"/>
</dbReference>
<dbReference type="SUPFAM" id="SSF47031">
    <property type="entry name" value="Second domain of FERM"/>
    <property type="match status" value="1"/>
</dbReference>
<dbReference type="InterPro" id="IPR029071">
    <property type="entry name" value="Ubiquitin-like_domsf"/>
</dbReference>
<keyword evidence="2" id="KW-0344">Guanine-nucleotide releasing factor</keyword>
<dbReference type="InterPro" id="IPR018980">
    <property type="entry name" value="FERM_PH-like_C"/>
</dbReference>
<dbReference type="InterPro" id="IPR014847">
    <property type="entry name" value="FA"/>
</dbReference>
<evidence type="ECO:0000259" key="7">
    <source>
        <dbReference type="PROSITE" id="PS50010"/>
    </source>
</evidence>
<dbReference type="InterPro" id="IPR019748">
    <property type="entry name" value="FERM_central"/>
</dbReference>
<dbReference type="Pfam" id="PF08736">
    <property type="entry name" value="FA"/>
    <property type="match status" value="1"/>
</dbReference>
<dbReference type="CDD" id="cd13235">
    <property type="entry name" value="PH2_FARP1-like"/>
    <property type="match status" value="1"/>
</dbReference>
<dbReference type="Pfam" id="PF00621">
    <property type="entry name" value="RhoGEF"/>
    <property type="match status" value="1"/>
</dbReference>
<dbReference type="Gene3D" id="1.20.80.10">
    <property type="match status" value="1"/>
</dbReference>
<dbReference type="PRINTS" id="PR00661">
    <property type="entry name" value="ERMFAMILY"/>
</dbReference>
<feature type="compositionally biased region" description="Polar residues" evidence="5">
    <location>
        <begin position="1"/>
        <end position="10"/>
    </location>
</feature>
<organism evidence="9 10">
    <name type="scientific">Priapulus caudatus</name>
    <name type="common">Priapulid worm</name>
    <dbReference type="NCBI Taxonomy" id="37621"/>
    <lineage>
        <taxon>Eukaryota</taxon>
        <taxon>Metazoa</taxon>
        <taxon>Ecdysozoa</taxon>
        <taxon>Scalidophora</taxon>
        <taxon>Priapulida</taxon>
        <taxon>Priapulimorpha</taxon>
        <taxon>Priapulimorphida</taxon>
        <taxon>Priapulidae</taxon>
        <taxon>Priapulus</taxon>
    </lineage>
</organism>
<feature type="domain" description="FERM" evidence="8">
    <location>
        <begin position="42"/>
        <end position="325"/>
    </location>
</feature>
<evidence type="ECO:0000313" key="9">
    <source>
        <dbReference type="Proteomes" id="UP000695022"/>
    </source>
</evidence>
<evidence type="ECO:0000256" key="2">
    <source>
        <dbReference type="ARBA" id="ARBA00022658"/>
    </source>
</evidence>
<dbReference type="PANTHER" id="PTHR45858:SF5">
    <property type="entry name" value="MOESIN_EZRIN_RADIXIN HOMOLOG 1"/>
    <property type="match status" value="1"/>
</dbReference>
<reference evidence="10" key="1">
    <citation type="submission" date="2025-08" db="UniProtKB">
        <authorList>
            <consortium name="RefSeq"/>
        </authorList>
    </citation>
    <scope>IDENTIFICATION</scope>
</reference>
<dbReference type="Proteomes" id="UP000695022">
    <property type="component" value="Unplaced"/>
</dbReference>
<dbReference type="Pfam" id="PF00373">
    <property type="entry name" value="FERM_M"/>
    <property type="match status" value="1"/>
</dbReference>
<dbReference type="InterPro" id="IPR011993">
    <property type="entry name" value="PH-like_dom_sf"/>
</dbReference>
<dbReference type="SMART" id="SM01196">
    <property type="entry name" value="FERM_C"/>
    <property type="match status" value="1"/>
</dbReference>
<dbReference type="CDD" id="cd13193">
    <property type="entry name" value="FERM_C_FARP1-like"/>
    <property type="match status" value="1"/>
</dbReference>
<dbReference type="SUPFAM" id="SSF50729">
    <property type="entry name" value="PH domain-like"/>
    <property type="match status" value="3"/>
</dbReference>
<dbReference type="CDD" id="cd17098">
    <property type="entry name" value="FERM_F1_FARP1_like"/>
    <property type="match status" value="1"/>
</dbReference>
<proteinExistence type="predicted"/>
<keyword evidence="9" id="KW-1185">Reference proteome</keyword>
<feature type="domain" description="PH" evidence="6">
    <location>
        <begin position="1025"/>
        <end position="1122"/>
    </location>
</feature>
<dbReference type="PROSITE" id="PS50003">
    <property type="entry name" value="PH_DOMAIN"/>
    <property type="match status" value="2"/>
</dbReference>
<dbReference type="InterPro" id="IPR019749">
    <property type="entry name" value="Band_41_domain"/>
</dbReference>
<evidence type="ECO:0000256" key="5">
    <source>
        <dbReference type="SAM" id="MobiDB-lite"/>
    </source>
</evidence>
<feature type="compositionally biased region" description="Basic and acidic residues" evidence="5">
    <location>
        <begin position="581"/>
        <end position="604"/>
    </location>
</feature>
<dbReference type="SMART" id="SM00325">
    <property type="entry name" value="RhoGEF"/>
    <property type="match status" value="1"/>
</dbReference>
<dbReference type="InterPro" id="IPR041788">
    <property type="entry name" value="FARP1/FARP2/FRMD7_FERM_C"/>
</dbReference>
<protein>
    <submittedName>
        <fullName evidence="10">FERM, RhoGEF and pleckstrin domain-containing protein 1-like</fullName>
    </submittedName>
</protein>
<comment type="subcellular location">
    <subcellularLocation>
        <location evidence="1">Cell junction</location>
        <location evidence="1">Adherens junction</location>
    </subcellularLocation>
    <subcellularLocation>
        <location evidence="4">Cell projection</location>
        <location evidence="4">Rhabdomere</location>
    </subcellularLocation>
</comment>
<feature type="region of interest" description="Disordered" evidence="5">
    <location>
        <begin position="372"/>
        <end position="392"/>
    </location>
</feature>
<sequence>MAHNANSSSLPRRCDSPPRTGLASGGSITPVSTDTPRKGKYILARVVMLDDTEGLFKVPQKALGKVLYQQVCKNLNLLESDYFGLEFTDLLGNRCWLDLDKAFWKQVCGLPTLRFNFAVKFYTPDPGQLEEEYTRYLFALQIKRDLVTGAMPCNDATAALLASYVVQAECGDFTSEDYPDHSYLSHYKFVPHQCDDLERQIMDNHRRHVGLSPADADYMLLDIARKVELYGVKVHSARDHEGVPLNLAVAHLGLHVFQQFTKINTFSWAKVRKLSFKRRRFLVKLHPEGHGYYKDTVEFYFDDRDRCKNFWKKCVEHHAFFRCATVARIPRRRKTLLSKGSQFRYSGRTMKEMVDDVRDGYVKRAPFARTLSGRTSRSLGHLGGGGGPAPRINAALIQTSGASHHLVAAAGSDVTTPRSERGGDFASASSREVTPALTPSTPPPRIEMLPPQRLPEARGLSPSPPPPRRESASSPEVAPPGTVTADVEEGAPPSPDESPRKQPNVPSRPEIPYIPPPDVPPPPPSEPEFEQQQQQWRQQLQQQQQQLYQQQQQQQQQQQNRQEAENEVQDEKNEEDEEQEEVKQKEPSSKEEEIHALKENDNAHNAHNGAPPTASSPSPLHVIPHEPPAVPLKRKAYPHDRSYYMCKELLSTERTYRTDLEVITVALRREMAPLDDAAALGTIVSLVEPIHRVHCAVMKELEARLAAWETRPAGGAAAVCNRVGDVFLTRLDLDAYATYLDALAPALSALDAACRAGGALARFRRAFETRRDCYLPLNLLAVKPAQRLLHYRRVLETMLHYYGASHADAADLRAALAGVTATLDARADARRACDNLVKLIEVQRDLGGVDGVVDARRAFVREGCMQKFSKRGYQQRMFFLFSDALVYANRTSQPYLQFKVHGQLAVRGMVVEETPESRVAVPHCFALYNGSRAINVAASSEEEKYRWVEDINRAIAAAGRDDDAAARPPALRLRDDADDGRGGAGDDDTPEARERSFQQRGNTSTHVCWHRNASVGARDYRRAAAAQLSGYLLRKFKNSDGWQKLWVVFANFCLFFYKTFNDDAPLASLPVLGYAASTPEPCDAIQKDLVFKLQFKNHVYFFRAESEYLFGRWMEVVGSATQAATPHDRAYGGGGGGGGGGGLDSYFDSDY</sequence>
<dbReference type="InterPro" id="IPR035899">
    <property type="entry name" value="DBL_dom_sf"/>
</dbReference>
<evidence type="ECO:0000256" key="4">
    <source>
        <dbReference type="ARBA" id="ARBA00043944"/>
    </source>
</evidence>
<dbReference type="CDD" id="cd14473">
    <property type="entry name" value="FERM_B-lobe"/>
    <property type="match status" value="1"/>
</dbReference>
<name>A0ABM1EZM8_PRICU</name>
<feature type="compositionally biased region" description="Basic and acidic residues" evidence="5">
    <location>
        <begin position="972"/>
        <end position="981"/>
    </location>
</feature>
<dbReference type="RefSeq" id="XP_014677649.1">
    <property type="nucleotide sequence ID" value="XM_014822163.1"/>
</dbReference>
<accession>A0ABM1EZM8</accession>
<dbReference type="SUPFAM" id="SSF54236">
    <property type="entry name" value="Ubiquitin-like"/>
    <property type="match status" value="1"/>
</dbReference>
<dbReference type="SMART" id="SM00295">
    <property type="entry name" value="B41"/>
    <property type="match status" value="1"/>
</dbReference>
<feature type="region of interest" description="Disordered" evidence="5">
    <location>
        <begin position="410"/>
        <end position="634"/>
    </location>
</feature>
<dbReference type="InterPro" id="IPR000219">
    <property type="entry name" value="DH_dom"/>
</dbReference>
<keyword evidence="3" id="KW-0677">Repeat</keyword>
<dbReference type="InterPro" id="IPR000299">
    <property type="entry name" value="FERM_domain"/>
</dbReference>
<feature type="domain" description="DH" evidence="7">
    <location>
        <begin position="641"/>
        <end position="829"/>
    </location>
</feature>
<feature type="compositionally biased region" description="Low complexity" evidence="5">
    <location>
        <begin position="531"/>
        <end position="561"/>
    </location>
</feature>
<gene>
    <name evidence="10" type="primary">LOC106817496</name>
</gene>
<dbReference type="PROSITE" id="PS50010">
    <property type="entry name" value="DH_2"/>
    <property type="match status" value="1"/>
</dbReference>
<evidence type="ECO:0000259" key="6">
    <source>
        <dbReference type="PROSITE" id="PS50003"/>
    </source>
</evidence>
<dbReference type="InterPro" id="IPR018979">
    <property type="entry name" value="FERM_N"/>
</dbReference>
<dbReference type="SMART" id="SM00233">
    <property type="entry name" value="PH"/>
    <property type="match status" value="2"/>
</dbReference>
<dbReference type="Pfam" id="PF00169">
    <property type="entry name" value="PH"/>
    <property type="match status" value="2"/>
</dbReference>
<evidence type="ECO:0000259" key="8">
    <source>
        <dbReference type="PROSITE" id="PS50057"/>
    </source>
</evidence>
<dbReference type="InterPro" id="IPR014352">
    <property type="entry name" value="FERM/acyl-CoA-bd_prot_sf"/>
</dbReference>
<dbReference type="InterPro" id="IPR001849">
    <property type="entry name" value="PH_domain"/>
</dbReference>
<dbReference type="SUPFAM" id="SSF48065">
    <property type="entry name" value="DBL homology domain (DH-domain)"/>
    <property type="match status" value="1"/>
</dbReference>
<dbReference type="Gene3D" id="3.10.20.90">
    <property type="entry name" value="Phosphatidylinositol 3-kinase Catalytic Subunit, Chain A, domain 1"/>
    <property type="match status" value="1"/>
</dbReference>
<feature type="region of interest" description="Disordered" evidence="5">
    <location>
        <begin position="1"/>
        <end position="33"/>
    </location>
</feature>
<dbReference type="InterPro" id="IPR051835">
    <property type="entry name" value="RAC1-GEF"/>
</dbReference>
<dbReference type="Pfam" id="PF09380">
    <property type="entry name" value="FERM_C"/>
    <property type="match status" value="1"/>
</dbReference>
<evidence type="ECO:0000256" key="1">
    <source>
        <dbReference type="ARBA" id="ARBA00004536"/>
    </source>
</evidence>
<dbReference type="SMART" id="SM01195">
    <property type="entry name" value="FA"/>
    <property type="match status" value="1"/>
</dbReference>
<feature type="region of interest" description="Disordered" evidence="5">
    <location>
        <begin position="959"/>
        <end position="1002"/>
    </location>
</feature>
<dbReference type="InterPro" id="IPR000798">
    <property type="entry name" value="Ez/rad/moesin-like"/>
</dbReference>
<dbReference type="Gene3D" id="1.20.900.10">
    <property type="entry name" value="Dbl homology (DH) domain"/>
    <property type="match status" value="1"/>
</dbReference>
<evidence type="ECO:0000313" key="10">
    <source>
        <dbReference type="RefSeq" id="XP_014677649.1"/>
    </source>
</evidence>
<dbReference type="InterPro" id="IPR035963">
    <property type="entry name" value="FERM_2"/>
</dbReference>
<dbReference type="Pfam" id="PF09379">
    <property type="entry name" value="FERM_N"/>
    <property type="match status" value="1"/>
</dbReference>
<dbReference type="GeneID" id="106817496"/>